<sequence>MHLSSLLLGAIAATAVSAHPGHDIRAEHAERQAILDLVGRSDYGRCADKLKARGVEARAVARREELAKKMMKKRNLEARSIYARGTHQSNSTFTLQTPVSEIFASTDFCFLSPEVTEGPYYVAGEYIREDITEDQAGVDLALDLQVYDVETCEPVPNVYLEIWHCNTTGVYSGVSASGNGNNGDASNLNATFLRGLQQTDADGIAQFETLFPGHYTGRANHIHVMVHVDPTVVFPNNTIQSNTASHVGQIYFDQDLITEVEAEPVYNTNTQPHTLNAEDMLFQQGSQVGDPVVNYVYLGSSVSEGLLGWIGFGINTTLARTVSAAATLYESGGVANPNAGGPGGPGGPGGGPSGFPTGGFPSGGFPTGVRPTSSASSSAAATVAPSASASASVSAPASLQCQGSG</sequence>
<gene>
    <name evidence="4" type="ORF">B0H65DRAFT_543743</name>
</gene>
<dbReference type="InterPro" id="IPR015889">
    <property type="entry name" value="Intradiol_dOase_core"/>
</dbReference>
<evidence type="ECO:0000313" key="5">
    <source>
        <dbReference type="Proteomes" id="UP001278500"/>
    </source>
</evidence>
<dbReference type="PANTHER" id="PTHR34315">
    <property type="match status" value="1"/>
</dbReference>
<dbReference type="PANTHER" id="PTHR34315:SF1">
    <property type="entry name" value="INTRADIOL RING-CLEAVAGE DIOXYGENASES DOMAIN-CONTAINING PROTEIN-RELATED"/>
    <property type="match status" value="1"/>
</dbReference>
<feature type="chain" id="PRO_5041942431" evidence="2">
    <location>
        <begin position="19"/>
        <end position="405"/>
    </location>
</feature>
<feature type="signal peptide" evidence="2">
    <location>
        <begin position="1"/>
        <end position="18"/>
    </location>
</feature>
<evidence type="ECO:0000313" key="4">
    <source>
        <dbReference type="EMBL" id="KAK3354423.1"/>
    </source>
</evidence>
<evidence type="ECO:0000259" key="3">
    <source>
        <dbReference type="Pfam" id="PF00775"/>
    </source>
</evidence>
<dbReference type="Pfam" id="PF00775">
    <property type="entry name" value="Dioxygenase_C"/>
    <property type="match status" value="1"/>
</dbReference>
<dbReference type="AlphaFoldDB" id="A0AAE0JNH9"/>
<dbReference type="InterPro" id="IPR000627">
    <property type="entry name" value="Intradiol_dOase_C"/>
</dbReference>
<feature type="region of interest" description="Disordered" evidence="1">
    <location>
        <begin position="337"/>
        <end position="381"/>
    </location>
</feature>
<dbReference type="EMBL" id="JAUEPP010000001">
    <property type="protein sequence ID" value="KAK3354423.1"/>
    <property type="molecule type" value="Genomic_DNA"/>
</dbReference>
<keyword evidence="5" id="KW-1185">Reference proteome</keyword>
<keyword evidence="2" id="KW-0732">Signal</keyword>
<feature type="compositionally biased region" description="Low complexity" evidence="1">
    <location>
        <begin position="367"/>
        <end position="381"/>
    </location>
</feature>
<dbReference type="SUPFAM" id="SSF49482">
    <property type="entry name" value="Aromatic compound dioxygenase"/>
    <property type="match status" value="1"/>
</dbReference>
<reference evidence="4" key="2">
    <citation type="submission" date="2023-06" db="EMBL/GenBank/DDBJ databases">
        <authorList>
            <consortium name="Lawrence Berkeley National Laboratory"/>
            <person name="Haridas S."/>
            <person name="Hensen N."/>
            <person name="Bonometti L."/>
            <person name="Westerberg I."/>
            <person name="Brannstrom I.O."/>
            <person name="Guillou S."/>
            <person name="Cros-Aarteil S."/>
            <person name="Calhoun S."/>
            <person name="Kuo A."/>
            <person name="Mondo S."/>
            <person name="Pangilinan J."/>
            <person name="Riley R."/>
            <person name="Labutti K."/>
            <person name="Andreopoulos B."/>
            <person name="Lipzen A."/>
            <person name="Chen C."/>
            <person name="Yanf M."/>
            <person name="Daum C."/>
            <person name="Ng V."/>
            <person name="Clum A."/>
            <person name="Steindorff A."/>
            <person name="Ohm R."/>
            <person name="Martin F."/>
            <person name="Silar P."/>
            <person name="Natvig D."/>
            <person name="Lalanne C."/>
            <person name="Gautier V."/>
            <person name="Ament-Velasquez S.L."/>
            <person name="Kruys A."/>
            <person name="Hutchinson M.I."/>
            <person name="Powell A.J."/>
            <person name="Barry K."/>
            <person name="Miller A.N."/>
            <person name="Grigoriev I.V."/>
            <person name="Debuchy R."/>
            <person name="Gladieux P."/>
            <person name="Thoren M.H."/>
            <person name="Johannesson H."/>
        </authorList>
    </citation>
    <scope>NUCLEOTIDE SEQUENCE</scope>
    <source>
        <strain evidence="4">CBS 560.94</strain>
    </source>
</reference>
<dbReference type="Gene3D" id="2.60.130.10">
    <property type="entry name" value="Aromatic compound dioxygenase"/>
    <property type="match status" value="1"/>
</dbReference>
<dbReference type="CDD" id="cd03457">
    <property type="entry name" value="intradiol_dioxygenase_like"/>
    <property type="match status" value="1"/>
</dbReference>
<dbReference type="GO" id="GO:0008199">
    <property type="term" value="F:ferric iron binding"/>
    <property type="evidence" value="ECO:0007669"/>
    <property type="project" value="InterPro"/>
</dbReference>
<dbReference type="GO" id="GO:0016702">
    <property type="term" value="F:oxidoreductase activity, acting on single donors with incorporation of molecular oxygen, incorporation of two atoms of oxygen"/>
    <property type="evidence" value="ECO:0007669"/>
    <property type="project" value="InterPro"/>
</dbReference>
<protein>
    <submittedName>
        <fullName evidence="4">Intradiol ring-cleavage dioxygenase</fullName>
    </submittedName>
</protein>
<dbReference type="Proteomes" id="UP001278500">
    <property type="component" value="Unassembled WGS sequence"/>
</dbReference>
<dbReference type="GeneID" id="87866403"/>
<keyword evidence="4" id="KW-0223">Dioxygenase</keyword>
<evidence type="ECO:0000256" key="2">
    <source>
        <dbReference type="SAM" id="SignalP"/>
    </source>
</evidence>
<comment type="caution">
    <text evidence="4">The sequence shown here is derived from an EMBL/GenBank/DDBJ whole genome shotgun (WGS) entry which is preliminary data.</text>
</comment>
<evidence type="ECO:0000256" key="1">
    <source>
        <dbReference type="SAM" id="MobiDB-lite"/>
    </source>
</evidence>
<name>A0AAE0JNH9_9PEZI</name>
<organism evidence="4 5">
    <name type="scientific">Neurospora tetraspora</name>
    <dbReference type="NCBI Taxonomy" id="94610"/>
    <lineage>
        <taxon>Eukaryota</taxon>
        <taxon>Fungi</taxon>
        <taxon>Dikarya</taxon>
        <taxon>Ascomycota</taxon>
        <taxon>Pezizomycotina</taxon>
        <taxon>Sordariomycetes</taxon>
        <taxon>Sordariomycetidae</taxon>
        <taxon>Sordariales</taxon>
        <taxon>Sordariaceae</taxon>
        <taxon>Neurospora</taxon>
    </lineage>
</organism>
<feature type="compositionally biased region" description="Gly residues" evidence="1">
    <location>
        <begin position="340"/>
        <end position="366"/>
    </location>
</feature>
<keyword evidence="4" id="KW-0560">Oxidoreductase</keyword>
<accession>A0AAE0JNH9</accession>
<dbReference type="RefSeq" id="XP_062685801.1">
    <property type="nucleotide sequence ID" value="XM_062829249.1"/>
</dbReference>
<reference evidence="4" key="1">
    <citation type="journal article" date="2023" name="Mol. Phylogenet. Evol.">
        <title>Genome-scale phylogeny and comparative genomics of the fungal order Sordariales.</title>
        <authorList>
            <person name="Hensen N."/>
            <person name="Bonometti L."/>
            <person name="Westerberg I."/>
            <person name="Brannstrom I.O."/>
            <person name="Guillou S."/>
            <person name="Cros-Aarteil S."/>
            <person name="Calhoun S."/>
            <person name="Haridas S."/>
            <person name="Kuo A."/>
            <person name="Mondo S."/>
            <person name="Pangilinan J."/>
            <person name="Riley R."/>
            <person name="LaButti K."/>
            <person name="Andreopoulos B."/>
            <person name="Lipzen A."/>
            <person name="Chen C."/>
            <person name="Yan M."/>
            <person name="Daum C."/>
            <person name="Ng V."/>
            <person name="Clum A."/>
            <person name="Steindorff A."/>
            <person name="Ohm R.A."/>
            <person name="Martin F."/>
            <person name="Silar P."/>
            <person name="Natvig D.O."/>
            <person name="Lalanne C."/>
            <person name="Gautier V."/>
            <person name="Ament-Velasquez S.L."/>
            <person name="Kruys A."/>
            <person name="Hutchinson M.I."/>
            <person name="Powell A.J."/>
            <person name="Barry K."/>
            <person name="Miller A.N."/>
            <person name="Grigoriev I.V."/>
            <person name="Debuchy R."/>
            <person name="Gladieux P."/>
            <person name="Hiltunen Thoren M."/>
            <person name="Johannesson H."/>
        </authorList>
    </citation>
    <scope>NUCLEOTIDE SEQUENCE</scope>
    <source>
        <strain evidence="4">CBS 560.94</strain>
    </source>
</reference>
<proteinExistence type="predicted"/>
<feature type="domain" description="Intradiol ring-cleavage dioxygenases" evidence="3">
    <location>
        <begin position="117"/>
        <end position="219"/>
    </location>
</feature>